<dbReference type="KEGG" id="raj:RA11412_1590"/>
<feature type="compositionally biased region" description="Basic and acidic residues" evidence="1">
    <location>
        <begin position="20"/>
        <end position="29"/>
    </location>
</feature>
<sequence>MSKNLELLRQGSSPRMRGTRYGEEGREAGRGLIPTYAGNTRSRAWM</sequence>
<dbReference type="AlphaFoldDB" id="A0A2Z5R3R9"/>
<accession>A0A2Z5R3R9</accession>
<protein>
    <submittedName>
        <fullName evidence="2">Uncharacterized protein</fullName>
    </submittedName>
</protein>
<dbReference type="EMBL" id="AP017895">
    <property type="protein sequence ID" value="BAV87889.1"/>
    <property type="molecule type" value="Genomic_DNA"/>
</dbReference>
<dbReference type="Proteomes" id="UP000250241">
    <property type="component" value="Chromosome"/>
</dbReference>
<evidence type="ECO:0000256" key="1">
    <source>
        <dbReference type="SAM" id="MobiDB-lite"/>
    </source>
</evidence>
<dbReference type="AntiFam" id="ANF00006">
    <property type="entry name" value="Translation of CRISPR region"/>
</dbReference>
<keyword evidence="3" id="KW-1185">Reference proteome</keyword>
<evidence type="ECO:0000313" key="3">
    <source>
        <dbReference type="Proteomes" id="UP000250241"/>
    </source>
</evidence>
<gene>
    <name evidence="2" type="ORF">RA11412_1590</name>
</gene>
<organism evidence="2 3">
    <name type="scientific">Rothia aeria</name>
    <dbReference type="NCBI Taxonomy" id="172042"/>
    <lineage>
        <taxon>Bacteria</taxon>
        <taxon>Bacillati</taxon>
        <taxon>Actinomycetota</taxon>
        <taxon>Actinomycetes</taxon>
        <taxon>Micrococcales</taxon>
        <taxon>Micrococcaceae</taxon>
        <taxon>Rothia</taxon>
    </lineage>
</organism>
<evidence type="ECO:0000313" key="2">
    <source>
        <dbReference type="EMBL" id="BAV87889.1"/>
    </source>
</evidence>
<name>A0A2Z5R3R9_9MICC</name>
<dbReference type="AntiFam" id="ANF00057">
    <property type="entry name" value="Translation of E. coli type CRISPR repeat"/>
</dbReference>
<feature type="region of interest" description="Disordered" evidence="1">
    <location>
        <begin position="1"/>
        <end position="46"/>
    </location>
</feature>
<proteinExistence type="predicted"/>
<reference evidence="2 3" key="1">
    <citation type="submission" date="2016-10" db="EMBL/GenBank/DDBJ databases">
        <title>Genome sequence of Rothia aeria strain JCM11412.</title>
        <authorList>
            <person name="Nambu T."/>
        </authorList>
    </citation>
    <scope>NUCLEOTIDE SEQUENCE [LARGE SCALE GENOMIC DNA]</scope>
    <source>
        <strain evidence="2 3">JCM 11412</strain>
    </source>
</reference>
<feature type="compositionally biased region" description="Polar residues" evidence="1">
    <location>
        <begin position="37"/>
        <end position="46"/>
    </location>
</feature>